<dbReference type="AlphaFoldDB" id="A0A9P4WPS1"/>
<evidence type="ECO:0000256" key="3">
    <source>
        <dbReference type="SAM" id="MobiDB-lite"/>
    </source>
</evidence>
<proteinExistence type="inferred from homology"/>
<sequence>MASKVHSYQPVSSSDDISSSGSTEDTYCSDEKLYNQPRAPKTWSRWGFVLLLASSVVLNLLLMALTATKLTKRPTDQDCAKQLSVYSPAMEAVEYVEYDFAAEFNSTNKYRGLPTPEREDAWFNLTYKHAVEIPATEIAGLNRSESDNLKHVPEDVGTGYVAILEVFHQLHCLNMIRMFTWYQAGKYPGIPDGLTDK</sequence>
<dbReference type="PANTHER" id="PTHR33365:SF4">
    <property type="entry name" value="CYCLOCHLOROTINE BIOSYNTHESIS PROTEIN O"/>
    <property type="match status" value="1"/>
</dbReference>
<organism evidence="5 6">
    <name type="scientific">Didymella heteroderae</name>
    <dbReference type="NCBI Taxonomy" id="1769908"/>
    <lineage>
        <taxon>Eukaryota</taxon>
        <taxon>Fungi</taxon>
        <taxon>Dikarya</taxon>
        <taxon>Ascomycota</taxon>
        <taxon>Pezizomycotina</taxon>
        <taxon>Dothideomycetes</taxon>
        <taxon>Pleosporomycetidae</taxon>
        <taxon>Pleosporales</taxon>
        <taxon>Pleosporineae</taxon>
        <taxon>Didymellaceae</taxon>
        <taxon>Didymella</taxon>
    </lineage>
</organism>
<comment type="caution">
    <text evidence="5">The sequence shown here is derived from an EMBL/GenBank/DDBJ whole genome shotgun (WGS) entry which is preliminary data.</text>
</comment>
<feature type="transmembrane region" description="Helical" evidence="4">
    <location>
        <begin position="46"/>
        <end position="65"/>
    </location>
</feature>
<evidence type="ECO:0000313" key="5">
    <source>
        <dbReference type="EMBL" id="KAF3038997.1"/>
    </source>
</evidence>
<feature type="region of interest" description="Disordered" evidence="3">
    <location>
        <begin position="1"/>
        <end position="28"/>
    </location>
</feature>
<accession>A0A9P4WPS1</accession>
<keyword evidence="6" id="KW-1185">Reference proteome</keyword>
<keyword evidence="4" id="KW-1133">Transmembrane helix</keyword>
<dbReference type="Proteomes" id="UP000758155">
    <property type="component" value="Unassembled WGS sequence"/>
</dbReference>
<evidence type="ECO:0000313" key="6">
    <source>
        <dbReference type="Proteomes" id="UP000758155"/>
    </source>
</evidence>
<evidence type="ECO:0000256" key="4">
    <source>
        <dbReference type="SAM" id="Phobius"/>
    </source>
</evidence>
<evidence type="ECO:0000256" key="2">
    <source>
        <dbReference type="ARBA" id="ARBA00035112"/>
    </source>
</evidence>
<dbReference type="PANTHER" id="PTHR33365">
    <property type="entry name" value="YALI0B05434P"/>
    <property type="match status" value="1"/>
</dbReference>
<gene>
    <name evidence="5" type="ORF">E8E12_004863</name>
</gene>
<dbReference type="Pfam" id="PF11807">
    <property type="entry name" value="UstYa"/>
    <property type="match status" value="1"/>
</dbReference>
<dbReference type="OrthoDB" id="3687641at2759"/>
<comment type="pathway">
    <text evidence="1">Mycotoxin biosynthesis.</text>
</comment>
<evidence type="ECO:0000256" key="1">
    <source>
        <dbReference type="ARBA" id="ARBA00004685"/>
    </source>
</evidence>
<dbReference type="EMBL" id="SWKV01000033">
    <property type="protein sequence ID" value="KAF3038997.1"/>
    <property type="molecule type" value="Genomic_DNA"/>
</dbReference>
<keyword evidence="4" id="KW-0812">Transmembrane</keyword>
<reference evidence="5" key="1">
    <citation type="submission" date="2019-04" db="EMBL/GenBank/DDBJ databases">
        <title>Sequencing of skin fungus with MAO and IRED activity.</title>
        <authorList>
            <person name="Marsaioli A.J."/>
            <person name="Bonatto J.M.C."/>
            <person name="Reis Junior O."/>
        </authorList>
    </citation>
    <scope>NUCLEOTIDE SEQUENCE</scope>
    <source>
        <strain evidence="5">28M1</strain>
    </source>
</reference>
<comment type="similarity">
    <text evidence="2">Belongs to the ustYa family.</text>
</comment>
<dbReference type="GO" id="GO:0043386">
    <property type="term" value="P:mycotoxin biosynthetic process"/>
    <property type="evidence" value="ECO:0007669"/>
    <property type="project" value="InterPro"/>
</dbReference>
<feature type="compositionally biased region" description="Low complexity" evidence="3">
    <location>
        <begin position="12"/>
        <end position="22"/>
    </location>
</feature>
<protein>
    <submittedName>
        <fullName evidence="5">Uncharacterized protein</fullName>
    </submittedName>
</protein>
<dbReference type="InterPro" id="IPR021765">
    <property type="entry name" value="UstYa-like"/>
</dbReference>
<keyword evidence="4" id="KW-0472">Membrane</keyword>
<name>A0A9P4WPS1_9PLEO</name>